<comment type="caution">
    <text evidence="2">The sequence shown here is derived from an EMBL/GenBank/DDBJ whole genome shotgun (WGS) entry which is preliminary data.</text>
</comment>
<feature type="chain" id="PRO_5017225215" description="DUF945 domain-containing protein" evidence="1">
    <location>
        <begin position="21"/>
        <end position="574"/>
    </location>
</feature>
<dbReference type="EMBL" id="QYYH01000040">
    <property type="protein sequence ID" value="RJY17492.1"/>
    <property type="molecule type" value="Genomic_DNA"/>
</dbReference>
<reference evidence="2 3" key="1">
    <citation type="submission" date="2018-09" db="EMBL/GenBank/DDBJ databases">
        <title>Phylogeny of the Shewanellaceae, and recommendation for two new genera, Pseudoshewanella and Parashewanella.</title>
        <authorList>
            <person name="Wang G."/>
        </authorList>
    </citation>
    <scope>NUCLEOTIDE SEQUENCE [LARGE SCALE GENOMIC DNA]</scope>
    <source>
        <strain evidence="2 3">KCTC 22492</strain>
    </source>
</reference>
<name>A0A3A6TWS0_9GAMM</name>
<keyword evidence="1" id="KW-0732">Signal</keyword>
<accession>A0A3A6TWS0</accession>
<dbReference type="RefSeq" id="WP_121853179.1">
    <property type="nucleotide sequence ID" value="NZ_CP037952.1"/>
</dbReference>
<sequence>MKKAAIAVAIVAAGAAGYWATQNQTPSIDDNPVLDYIPADTLLFSGSLTDFPTKKYLEHVNLSSLKMQADKLKEFDKPDEPLAKFGMALFYAVVNHSDDPASLLASLGIPDEGKSYFYTIGAMPVVKVELDKPQAFWALLDNAEQESGFTHQQRKLGELSYRAYRIMEQGPNGSPMELLFAEQNGMLTITLDGFSIDGTALNIALGQQKPQKSLTESGEVNQVIEQYGFNPNSIFFMDHIEIVKGLTTTDGNELAKQLTGIFALTNQDPLSEIKEAQCATELQQISQNWPRTVGGFNEFNLSDSAADMDVSVVVESRNQVMMTALSKLRGFIPDYVSAHGRSAFSMGFGVDNDNLVSALSDIWTELQTPDYQCEPLSQMQAQLAQQSPAMLGMFTGMAPGVKGISAAILDFELDSANGTAEPKVKQLDAVVSVTALKPETLFNNLKSFAPMFANVSLVENGEPVDLSTLLPIPAELGVKPMLAIKGQNIVLYTPGKAEKVADSLTNEAVEANGFMHFGGDQAKIMKPILAMAELSGQAIPDELKMMQEDGQISVSIDFTANGIVINEKMTIKAK</sequence>
<proteinExistence type="predicted"/>
<dbReference type="OrthoDB" id="5750169at2"/>
<feature type="signal peptide" evidence="1">
    <location>
        <begin position="1"/>
        <end position="20"/>
    </location>
</feature>
<evidence type="ECO:0000256" key="1">
    <source>
        <dbReference type="SAM" id="SignalP"/>
    </source>
</evidence>
<dbReference type="Proteomes" id="UP000273022">
    <property type="component" value="Unassembled WGS sequence"/>
</dbReference>
<protein>
    <recommendedName>
        <fullName evidence="4">DUF945 domain-containing protein</fullName>
    </recommendedName>
</protein>
<evidence type="ECO:0000313" key="2">
    <source>
        <dbReference type="EMBL" id="RJY17492.1"/>
    </source>
</evidence>
<evidence type="ECO:0008006" key="4">
    <source>
        <dbReference type="Google" id="ProtNLM"/>
    </source>
</evidence>
<gene>
    <name evidence="2" type="ORF">D5R81_08265</name>
</gene>
<organism evidence="2 3">
    <name type="scientific">Parashewanella spongiae</name>
    <dbReference type="NCBI Taxonomy" id="342950"/>
    <lineage>
        <taxon>Bacteria</taxon>
        <taxon>Pseudomonadati</taxon>
        <taxon>Pseudomonadota</taxon>
        <taxon>Gammaproteobacteria</taxon>
        <taxon>Alteromonadales</taxon>
        <taxon>Shewanellaceae</taxon>
        <taxon>Parashewanella</taxon>
    </lineage>
</organism>
<dbReference type="AlphaFoldDB" id="A0A3A6TWS0"/>
<evidence type="ECO:0000313" key="3">
    <source>
        <dbReference type="Proteomes" id="UP000273022"/>
    </source>
</evidence>
<keyword evidence="3" id="KW-1185">Reference proteome</keyword>